<sequence length="216" mass="25455">MITNIEIFLVVMIFILLIYILYMAYKYKTTQFKMTTLSNTKKISKKNIEQYIQDNNIISKIKESIDNDRNKSTKTVNLEVNISKNEIDLLLISEQNKEPQEPIIEPQEPIIEPQEPIIEPQEPIIEPQEPIIEPQEPIIEPQEPIIEPQEPIIEPRSLKHTSLESHEPSEKLNKEILQSFNNNLSNYENTNSDKKGYKREYLNISSLEYNKKKRKY</sequence>
<reference evidence="2" key="1">
    <citation type="submission" date="2024-06" db="EMBL/GenBank/DDBJ databases">
        <title>North American crayfish harbour diverse members of the Nudiviridae.</title>
        <authorList>
            <person name="Stratton C."/>
            <person name="Bojko J."/>
        </authorList>
    </citation>
    <scope>NUCLEOTIDE SEQUENCE</scope>
    <source>
        <strain evidence="2">142H</strain>
    </source>
</reference>
<accession>A0AAU8GCY9</accession>
<keyword evidence="1" id="KW-1133">Transmembrane helix</keyword>
<feature type="transmembrane region" description="Helical" evidence="1">
    <location>
        <begin position="6"/>
        <end position="25"/>
    </location>
</feature>
<protein>
    <submittedName>
        <fullName evidence="2">Uncharacterized protein</fullName>
    </submittedName>
</protein>
<evidence type="ECO:0000256" key="1">
    <source>
        <dbReference type="SAM" id="Phobius"/>
    </source>
</evidence>
<dbReference type="EMBL" id="PP955094">
    <property type="protein sequence ID" value="XCH39302.1"/>
    <property type="molecule type" value="Genomic_DNA"/>
</dbReference>
<proteinExistence type="predicted"/>
<evidence type="ECO:0000313" key="2">
    <source>
        <dbReference type="EMBL" id="XCH39302.1"/>
    </source>
</evidence>
<keyword evidence="1" id="KW-0472">Membrane</keyword>
<organism evidence="2">
    <name type="scientific">Faxonius propinquus nudivirus</name>
    <dbReference type="NCBI Taxonomy" id="3139431"/>
    <lineage>
        <taxon>Viruses</taxon>
        <taxon>Viruses incertae sedis</taxon>
        <taxon>Naldaviricetes</taxon>
        <taxon>Lefavirales</taxon>
        <taxon>Nudiviridae</taxon>
    </lineage>
</organism>
<name>A0AAU8GCY9_9VIRU</name>
<keyword evidence="1" id="KW-0812">Transmembrane</keyword>
<gene>
    <name evidence="2" type="ORF">FpNV_057</name>
</gene>